<evidence type="ECO:0000256" key="1">
    <source>
        <dbReference type="ARBA" id="ARBA00004479"/>
    </source>
</evidence>
<dbReference type="FunFam" id="2.60.40.10:FF:000193">
    <property type="entry name" value="Myelin protein zero-like 1 like"/>
    <property type="match status" value="1"/>
</dbReference>
<dbReference type="InParanoid" id="H3A9Y6"/>
<organism evidence="11 12">
    <name type="scientific">Latimeria chalumnae</name>
    <name type="common">Coelacanth</name>
    <dbReference type="NCBI Taxonomy" id="7897"/>
    <lineage>
        <taxon>Eukaryota</taxon>
        <taxon>Metazoa</taxon>
        <taxon>Chordata</taxon>
        <taxon>Craniata</taxon>
        <taxon>Vertebrata</taxon>
        <taxon>Euteleostomi</taxon>
        <taxon>Coelacanthiformes</taxon>
        <taxon>Coelacanthidae</taxon>
        <taxon>Latimeria</taxon>
    </lineage>
</organism>
<dbReference type="SMART" id="SM00406">
    <property type="entry name" value="IGv"/>
    <property type="match status" value="1"/>
</dbReference>
<evidence type="ECO:0000256" key="5">
    <source>
        <dbReference type="ARBA" id="ARBA00022989"/>
    </source>
</evidence>
<dbReference type="Gene3D" id="2.60.40.10">
    <property type="entry name" value="Immunoglobulins"/>
    <property type="match status" value="1"/>
</dbReference>
<evidence type="ECO:0000256" key="4">
    <source>
        <dbReference type="ARBA" id="ARBA00022729"/>
    </source>
</evidence>
<dbReference type="GO" id="GO:0005925">
    <property type="term" value="C:focal adhesion"/>
    <property type="evidence" value="ECO:0007669"/>
    <property type="project" value="TreeGrafter"/>
</dbReference>
<dbReference type="EMBL" id="AFYH01049449">
    <property type="status" value="NOT_ANNOTATED_CDS"/>
    <property type="molecule type" value="Genomic_DNA"/>
</dbReference>
<dbReference type="SUPFAM" id="SSF48726">
    <property type="entry name" value="Immunoglobulin"/>
    <property type="match status" value="1"/>
</dbReference>
<dbReference type="PROSITE" id="PS50835">
    <property type="entry name" value="IG_LIKE"/>
    <property type="match status" value="1"/>
</dbReference>
<evidence type="ECO:0000256" key="9">
    <source>
        <dbReference type="ARBA" id="ARBA00023319"/>
    </source>
</evidence>
<dbReference type="InterPro" id="IPR036179">
    <property type="entry name" value="Ig-like_dom_sf"/>
</dbReference>
<reference evidence="12" key="1">
    <citation type="submission" date="2011-08" db="EMBL/GenBank/DDBJ databases">
        <title>The draft genome of Latimeria chalumnae.</title>
        <authorList>
            <person name="Di Palma F."/>
            <person name="Alfoldi J."/>
            <person name="Johnson J."/>
            <person name="Berlin A."/>
            <person name="Gnerre S."/>
            <person name="Jaffe D."/>
            <person name="MacCallum I."/>
            <person name="Young S."/>
            <person name="Walker B.J."/>
            <person name="Lander E."/>
            <person name="Lindblad-Toh K."/>
        </authorList>
    </citation>
    <scope>NUCLEOTIDE SEQUENCE [LARGE SCALE GENOMIC DNA]</scope>
    <source>
        <strain evidence="12">Wild caught</strain>
    </source>
</reference>
<feature type="domain" description="Ig-like" evidence="10">
    <location>
        <begin position="24"/>
        <end position="142"/>
    </location>
</feature>
<dbReference type="InterPro" id="IPR007110">
    <property type="entry name" value="Ig-like_dom"/>
</dbReference>
<dbReference type="GO" id="GO:0009986">
    <property type="term" value="C:cell surface"/>
    <property type="evidence" value="ECO:0007669"/>
    <property type="project" value="TreeGrafter"/>
</dbReference>
<keyword evidence="3" id="KW-0812">Transmembrane</keyword>
<keyword evidence="7" id="KW-1015">Disulfide bond</keyword>
<evidence type="ECO:0000256" key="3">
    <source>
        <dbReference type="ARBA" id="ARBA00022692"/>
    </source>
</evidence>
<keyword evidence="9" id="KW-0393">Immunoglobulin domain</keyword>
<dbReference type="InterPro" id="IPR013106">
    <property type="entry name" value="Ig_V-set"/>
</dbReference>
<dbReference type="GeneTree" id="ENSGT01030000234556"/>
<dbReference type="Pfam" id="PF07686">
    <property type="entry name" value="V-set"/>
    <property type="match status" value="1"/>
</dbReference>
<sequence length="148" mass="16137">VPVRMAYRSISEVNISFSTAAVTSAISISTPSEIFVENGTQATLSCTFKSSEVVSTSITVSWSYARQSTTDSIGVEFFYFSQGKPYFGAVPQFKDQVSWVGNLNKRGSITFANMQFQDNGTYSCDIKNPPDITGTQSKIVLRVVEKGA</sequence>
<dbReference type="InterPro" id="IPR000920">
    <property type="entry name" value="Myelin_P0-rel"/>
</dbReference>
<dbReference type="AlphaFoldDB" id="H3A9Y6"/>
<dbReference type="PANTHER" id="PTHR13869:SF19">
    <property type="entry name" value="MYELIN PROTEIN ZERO-LIKE PROTEIN 1"/>
    <property type="match status" value="1"/>
</dbReference>
<evidence type="ECO:0000259" key="10">
    <source>
        <dbReference type="PROSITE" id="PS50835"/>
    </source>
</evidence>
<evidence type="ECO:0000256" key="8">
    <source>
        <dbReference type="ARBA" id="ARBA00023180"/>
    </source>
</evidence>
<proteinExistence type="inferred from homology"/>
<dbReference type="InterPro" id="IPR013783">
    <property type="entry name" value="Ig-like_fold"/>
</dbReference>
<dbReference type="GO" id="GO:0005886">
    <property type="term" value="C:plasma membrane"/>
    <property type="evidence" value="ECO:0007669"/>
    <property type="project" value="TreeGrafter"/>
</dbReference>
<keyword evidence="8" id="KW-0325">Glycoprotein</keyword>
<name>H3A9Y6_LATCH</name>
<comment type="similarity">
    <text evidence="2">Belongs to the myelin P0 protein family.</text>
</comment>
<dbReference type="PANTHER" id="PTHR13869">
    <property type="entry name" value="MYELIN P0 RELATED"/>
    <property type="match status" value="1"/>
</dbReference>
<keyword evidence="6" id="KW-0472">Membrane</keyword>
<comment type="subcellular location">
    <subcellularLocation>
        <location evidence="1">Membrane</location>
        <topology evidence="1">Single-pass type I membrane protein</topology>
    </subcellularLocation>
</comment>
<evidence type="ECO:0000313" key="12">
    <source>
        <dbReference type="Proteomes" id="UP000008672"/>
    </source>
</evidence>
<dbReference type="eggNOG" id="ENOG502QUEQ">
    <property type="taxonomic scope" value="Eukaryota"/>
</dbReference>
<dbReference type="Ensembl" id="ENSLACT00000006510.1">
    <property type="protein sequence ID" value="ENSLACP00000006457.1"/>
    <property type="gene ID" value="ENSLACG00000005729.1"/>
</dbReference>
<dbReference type="PRINTS" id="PR00213">
    <property type="entry name" value="MYELINP0"/>
</dbReference>
<dbReference type="Proteomes" id="UP000008672">
    <property type="component" value="Unassembled WGS sequence"/>
</dbReference>
<evidence type="ECO:0000256" key="7">
    <source>
        <dbReference type="ARBA" id="ARBA00023157"/>
    </source>
</evidence>
<evidence type="ECO:0000313" key="11">
    <source>
        <dbReference type="Ensembl" id="ENSLACP00000006457.1"/>
    </source>
</evidence>
<keyword evidence="4" id="KW-0732">Signal</keyword>
<dbReference type="InterPro" id="IPR003599">
    <property type="entry name" value="Ig_sub"/>
</dbReference>
<dbReference type="STRING" id="7897.ENSLACP00000006457"/>
<dbReference type="HOGENOM" id="CLU_090350_2_1_1"/>
<keyword evidence="12" id="KW-1185">Reference proteome</keyword>
<keyword evidence="5" id="KW-1133">Transmembrane helix</keyword>
<reference evidence="11" key="3">
    <citation type="submission" date="2025-09" db="UniProtKB">
        <authorList>
            <consortium name="Ensembl"/>
        </authorList>
    </citation>
    <scope>IDENTIFICATION</scope>
</reference>
<accession>H3A9Y6</accession>
<evidence type="ECO:0000256" key="2">
    <source>
        <dbReference type="ARBA" id="ARBA00007180"/>
    </source>
</evidence>
<dbReference type="OMA" id="ISIANMQ"/>
<evidence type="ECO:0000256" key="6">
    <source>
        <dbReference type="ARBA" id="ARBA00023136"/>
    </source>
</evidence>
<reference evidence="11" key="2">
    <citation type="submission" date="2025-08" db="UniProtKB">
        <authorList>
            <consortium name="Ensembl"/>
        </authorList>
    </citation>
    <scope>IDENTIFICATION</scope>
</reference>
<dbReference type="SMART" id="SM00409">
    <property type="entry name" value="IG"/>
    <property type="match status" value="1"/>
</dbReference>
<dbReference type="Bgee" id="ENSLACG00000005729">
    <property type="expression patterns" value="Expressed in muscle tissue and 6 other cell types or tissues"/>
</dbReference>
<protein>
    <submittedName>
        <fullName evidence="11">Myelin protein zero-like 1 like</fullName>
    </submittedName>
</protein>